<feature type="signal peptide" evidence="1">
    <location>
        <begin position="1"/>
        <end position="17"/>
    </location>
</feature>
<dbReference type="GeneID" id="9952155"/>
<accession>A0A1S0THU3</accession>
<dbReference type="RefSeq" id="XP_003150215.1">
    <property type="nucleotide sequence ID" value="XM_003150167.1"/>
</dbReference>
<evidence type="ECO:0000313" key="2">
    <source>
        <dbReference type="EMBL" id="EFO13854.1"/>
    </source>
</evidence>
<dbReference type="InParanoid" id="A0A1S0THU3"/>
<proteinExistence type="predicted"/>
<protein>
    <recommendedName>
        <fullName evidence="3">Secreted protein</fullName>
    </recommendedName>
</protein>
<dbReference type="EMBL" id="JH713302">
    <property type="protein sequence ID" value="EFO13854.1"/>
    <property type="molecule type" value="Genomic_DNA"/>
</dbReference>
<evidence type="ECO:0000256" key="1">
    <source>
        <dbReference type="SAM" id="SignalP"/>
    </source>
</evidence>
<organism evidence="2">
    <name type="scientific">Loa loa</name>
    <name type="common">Eye worm</name>
    <name type="synonym">Filaria loa</name>
    <dbReference type="NCBI Taxonomy" id="7209"/>
    <lineage>
        <taxon>Eukaryota</taxon>
        <taxon>Metazoa</taxon>
        <taxon>Ecdysozoa</taxon>
        <taxon>Nematoda</taxon>
        <taxon>Chromadorea</taxon>
        <taxon>Rhabditida</taxon>
        <taxon>Spirurina</taxon>
        <taxon>Spiruromorpha</taxon>
        <taxon>Filarioidea</taxon>
        <taxon>Onchocercidae</taxon>
        <taxon>Loa</taxon>
    </lineage>
</organism>
<evidence type="ECO:0008006" key="3">
    <source>
        <dbReference type="Google" id="ProtNLM"/>
    </source>
</evidence>
<dbReference type="KEGG" id="loa:LOAG_14673"/>
<reference evidence="2" key="1">
    <citation type="submission" date="2012-04" db="EMBL/GenBank/DDBJ databases">
        <title>The Genome Sequence of Loa loa.</title>
        <authorList>
            <consortium name="The Broad Institute Genome Sequencing Platform"/>
            <consortium name="Broad Institute Genome Sequencing Center for Infectious Disease"/>
            <person name="Nutman T.B."/>
            <person name="Fink D.L."/>
            <person name="Russ C."/>
            <person name="Young S."/>
            <person name="Zeng Q."/>
            <person name="Gargeya S."/>
            <person name="Alvarado L."/>
            <person name="Berlin A."/>
            <person name="Chapman S.B."/>
            <person name="Chen Z."/>
            <person name="Freedman E."/>
            <person name="Gellesch M."/>
            <person name="Goldberg J."/>
            <person name="Griggs A."/>
            <person name="Gujja S."/>
            <person name="Heilman E.R."/>
            <person name="Heiman D."/>
            <person name="Howarth C."/>
            <person name="Mehta T."/>
            <person name="Neiman D."/>
            <person name="Pearson M."/>
            <person name="Roberts A."/>
            <person name="Saif S."/>
            <person name="Shea T."/>
            <person name="Shenoy N."/>
            <person name="Sisk P."/>
            <person name="Stolte C."/>
            <person name="Sykes S."/>
            <person name="White J."/>
            <person name="Yandava C."/>
            <person name="Haas B."/>
            <person name="Henn M.R."/>
            <person name="Nusbaum C."/>
            <person name="Birren B."/>
        </authorList>
    </citation>
    <scope>NUCLEOTIDE SEQUENCE [LARGE SCALE GENOMIC DNA]</scope>
</reference>
<feature type="chain" id="PRO_5010250949" description="Secreted protein" evidence="1">
    <location>
        <begin position="18"/>
        <end position="99"/>
    </location>
</feature>
<keyword evidence="1" id="KW-0732">Signal</keyword>
<name>A0A1S0THU3_LOALO</name>
<dbReference type="AlphaFoldDB" id="A0A1S0THU3"/>
<dbReference type="CTD" id="9952155"/>
<gene>
    <name evidence="2" type="ORF">LOAG_14673</name>
</gene>
<sequence length="99" mass="10999">MLLPPLMLFMKLGGLRAIARASASLTDNNALKMKNTLTVFGNIKWQHNKQSKIPANMIGGVQLVPLQYGLRASRPCSSRRKYLLISEDDGSIQLMVLMI</sequence>